<name>A0A645APM0_9ZZZZ</name>
<organism evidence="2">
    <name type="scientific">bioreactor metagenome</name>
    <dbReference type="NCBI Taxonomy" id="1076179"/>
    <lineage>
        <taxon>unclassified sequences</taxon>
        <taxon>metagenomes</taxon>
        <taxon>ecological metagenomes</taxon>
    </lineage>
</organism>
<protein>
    <recommendedName>
        <fullName evidence="3">NAD-specific glutamate dehydrogenase</fullName>
    </recommendedName>
</protein>
<comment type="caution">
    <text evidence="2">The sequence shown here is derived from an EMBL/GenBank/DDBJ whole genome shotgun (WGS) entry which is preliminary data.</text>
</comment>
<accession>A0A645APM0</accession>
<sequence>MRRASTRGPIARRGCRSARPTGGASGFAARGALLTHLLEEGLAFLGRHAGHLGAHFRRQVARHARGGRGIAHRLIHAVHLVGSNDGDLCAFAQAVYAVGHHLVAGLQIAHHAHAVAIRGAHGDLALSDGVVRLHQIHVVVLHRRGGHGEHVLQQVHLQLHVDELVGEQPAVGVVESCLGLDGAGRGVDGVVQRIHAALGQQLFLVAVPQLDGQILPGGHASRQRAHVHFGQREHRVDGLDLRDGDQPRGVRWVDHVAQIRLAQAKPPGNRRGDACVAQLQLGRIHLRLVRGDRAFVLAHQRGLGVHLLVGDGVLRLQLFVTLKIKLGVLEQRLIAQQRALHLVQRGLVAARVDLGQQLAGLHLVAFLEVQLDQLARCLGTHHRRGPCVHGADGADQHPHVAPLHHASRHRLRLRAALRSTRSTRPTS</sequence>
<dbReference type="EMBL" id="VSSQ01015164">
    <property type="protein sequence ID" value="MPM55205.1"/>
    <property type="molecule type" value="Genomic_DNA"/>
</dbReference>
<evidence type="ECO:0000313" key="2">
    <source>
        <dbReference type="EMBL" id="MPM55205.1"/>
    </source>
</evidence>
<gene>
    <name evidence="2" type="ORF">SDC9_101998</name>
</gene>
<dbReference type="AlphaFoldDB" id="A0A645APM0"/>
<evidence type="ECO:0008006" key="3">
    <source>
        <dbReference type="Google" id="ProtNLM"/>
    </source>
</evidence>
<feature type="region of interest" description="Disordered" evidence="1">
    <location>
        <begin position="1"/>
        <end position="23"/>
    </location>
</feature>
<evidence type="ECO:0000256" key="1">
    <source>
        <dbReference type="SAM" id="MobiDB-lite"/>
    </source>
</evidence>
<proteinExistence type="predicted"/>
<reference evidence="2" key="1">
    <citation type="submission" date="2019-08" db="EMBL/GenBank/DDBJ databases">
        <authorList>
            <person name="Kucharzyk K."/>
            <person name="Murdoch R.W."/>
            <person name="Higgins S."/>
            <person name="Loffler F."/>
        </authorList>
    </citation>
    <scope>NUCLEOTIDE SEQUENCE</scope>
</reference>